<organism evidence="2 3">
    <name type="scientific">Aphanothece sacrum FPU1</name>
    <dbReference type="NCBI Taxonomy" id="1920663"/>
    <lineage>
        <taxon>Bacteria</taxon>
        <taxon>Bacillati</taxon>
        <taxon>Cyanobacteriota</taxon>
        <taxon>Cyanophyceae</taxon>
        <taxon>Oscillatoriophycideae</taxon>
        <taxon>Chroococcales</taxon>
        <taxon>Aphanothecaceae</taxon>
        <taxon>Aphanothece</taxon>
    </lineage>
</organism>
<keyword evidence="3" id="KW-1185">Reference proteome</keyword>
<sequence length="162" mass="18617">MGKLNGEPISCISAVRYNYNFNFIGIYIVKSQWRKQGFGLKTWQQALNLINQKPAALDAVLQQVDNYHKFGFKPTHNHCRYQGIIKGQISEDIIDLKTINFEQLCRYDSQYFPAYRPQFLKQWINQPHGTGYGIINNNELASKGCLHNLLSSPRSSDFVSIA</sequence>
<dbReference type="InterPro" id="IPR016181">
    <property type="entry name" value="Acyl_CoA_acyltransferase"/>
</dbReference>
<keyword evidence="2" id="KW-0808">Transferase</keyword>
<dbReference type="PANTHER" id="PTHR47237">
    <property type="entry name" value="SLL0310 PROTEIN"/>
    <property type="match status" value="1"/>
</dbReference>
<name>A0A401ID22_APHSA</name>
<feature type="domain" description="N-acetyltransferase" evidence="1">
    <location>
        <begin position="1"/>
        <end position="100"/>
    </location>
</feature>
<dbReference type="SUPFAM" id="SSF55729">
    <property type="entry name" value="Acyl-CoA N-acyltransferases (Nat)"/>
    <property type="match status" value="1"/>
</dbReference>
<reference evidence="3" key="1">
    <citation type="submission" date="2017-05" db="EMBL/GenBank/DDBJ databases">
        <title>Physiological properties and genetic analysis related to exopolysaccharide production of fresh-water unicellular cyanobacterium Aphanothece sacrum, Suizenji Nori, that has been cultured as a food source in Japan.</title>
        <authorList>
            <person name="Kanesaki Y."/>
            <person name="Yoshikawa S."/>
            <person name="Ohki K."/>
        </authorList>
    </citation>
    <scope>NUCLEOTIDE SEQUENCE [LARGE SCALE GENOMIC DNA]</scope>
    <source>
        <strain evidence="3">FPU1</strain>
    </source>
</reference>
<dbReference type="GO" id="GO:0016747">
    <property type="term" value="F:acyltransferase activity, transferring groups other than amino-acyl groups"/>
    <property type="evidence" value="ECO:0007669"/>
    <property type="project" value="InterPro"/>
</dbReference>
<proteinExistence type="predicted"/>
<accession>A0A401ID22</accession>
<dbReference type="Pfam" id="PF13673">
    <property type="entry name" value="Acetyltransf_10"/>
    <property type="match status" value="1"/>
</dbReference>
<dbReference type="InterPro" id="IPR052729">
    <property type="entry name" value="Acyl/Acetyltrans_Enzymes"/>
</dbReference>
<evidence type="ECO:0000313" key="3">
    <source>
        <dbReference type="Proteomes" id="UP000287247"/>
    </source>
</evidence>
<protein>
    <submittedName>
        <fullName evidence="2">GCN5 family acetyltransferase</fullName>
    </submittedName>
</protein>
<dbReference type="Proteomes" id="UP000287247">
    <property type="component" value="Unassembled WGS sequence"/>
</dbReference>
<dbReference type="PANTHER" id="PTHR47237:SF1">
    <property type="entry name" value="SLL0310 PROTEIN"/>
    <property type="match status" value="1"/>
</dbReference>
<dbReference type="EMBL" id="BDQK01000001">
    <property type="protein sequence ID" value="GBF79141.1"/>
    <property type="molecule type" value="Genomic_DNA"/>
</dbReference>
<evidence type="ECO:0000259" key="1">
    <source>
        <dbReference type="PROSITE" id="PS51186"/>
    </source>
</evidence>
<dbReference type="InterPro" id="IPR000182">
    <property type="entry name" value="GNAT_dom"/>
</dbReference>
<gene>
    <name evidence="2" type="ORF">AsFPU1_0533</name>
</gene>
<evidence type="ECO:0000313" key="2">
    <source>
        <dbReference type="EMBL" id="GBF79141.1"/>
    </source>
</evidence>
<dbReference type="Gene3D" id="3.40.630.90">
    <property type="match status" value="1"/>
</dbReference>
<dbReference type="AlphaFoldDB" id="A0A401ID22"/>
<dbReference type="Gene3D" id="3.40.630.30">
    <property type="match status" value="1"/>
</dbReference>
<dbReference type="PROSITE" id="PS51186">
    <property type="entry name" value="GNAT"/>
    <property type="match status" value="1"/>
</dbReference>
<comment type="caution">
    <text evidence="2">The sequence shown here is derived from an EMBL/GenBank/DDBJ whole genome shotgun (WGS) entry which is preliminary data.</text>
</comment>